<keyword evidence="2" id="KW-1185">Reference proteome</keyword>
<dbReference type="Proteomes" id="UP000270296">
    <property type="component" value="Unassembled WGS sequence"/>
</dbReference>
<reference evidence="3" key="1">
    <citation type="submission" date="2016-06" db="UniProtKB">
        <authorList>
            <consortium name="WormBaseParasite"/>
        </authorList>
    </citation>
    <scope>IDENTIFICATION</scope>
</reference>
<accession>A0A183J9K3</accession>
<evidence type="ECO:0000313" key="3">
    <source>
        <dbReference type="WBParaSite" id="SBAD_0001296001-mRNA-1"/>
    </source>
</evidence>
<organism evidence="3">
    <name type="scientific">Soboliphyme baturini</name>
    <dbReference type="NCBI Taxonomy" id="241478"/>
    <lineage>
        <taxon>Eukaryota</taxon>
        <taxon>Metazoa</taxon>
        <taxon>Ecdysozoa</taxon>
        <taxon>Nematoda</taxon>
        <taxon>Enoplea</taxon>
        <taxon>Dorylaimia</taxon>
        <taxon>Dioctophymatida</taxon>
        <taxon>Dioctophymatoidea</taxon>
        <taxon>Soboliphymatidae</taxon>
        <taxon>Soboliphyme</taxon>
    </lineage>
</organism>
<reference evidence="1 2" key="2">
    <citation type="submission" date="2018-11" db="EMBL/GenBank/DDBJ databases">
        <authorList>
            <consortium name="Pathogen Informatics"/>
        </authorList>
    </citation>
    <scope>NUCLEOTIDE SEQUENCE [LARGE SCALE GENOMIC DNA]</scope>
</reference>
<evidence type="ECO:0000313" key="2">
    <source>
        <dbReference type="Proteomes" id="UP000270296"/>
    </source>
</evidence>
<dbReference type="EMBL" id="UZAM01018105">
    <property type="protein sequence ID" value="VDP49536.1"/>
    <property type="molecule type" value="Genomic_DNA"/>
</dbReference>
<dbReference type="AlphaFoldDB" id="A0A183J9K3"/>
<evidence type="ECO:0000313" key="1">
    <source>
        <dbReference type="EMBL" id="VDP49536.1"/>
    </source>
</evidence>
<sequence>MSVENAEGDVSDSETKVTYPLKVVYCEGEFRIFYL</sequence>
<gene>
    <name evidence="1" type="ORF">SBAD_LOCUS12551</name>
</gene>
<dbReference type="WBParaSite" id="SBAD_0001296001-mRNA-1">
    <property type="protein sequence ID" value="SBAD_0001296001-mRNA-1"/>
    <property type="gene ID" value="SBAD_0001296001"/>
</dbReference>
<protein>
    <submittedName>
        <fullName evidence="1 3">Uncharacterized protein</fullName>
    </submittedName>
</protein>
<proteinExistence type="predicted"/>
<name>A0A183J9K3_9BILA</name>